<name>A0ABW5P5P2_9DEIO</name>
<evidence type="ECO:0000259" key="5">
    <source>
        <dbReference type="PROSITE" id="PS50893"/>
    </source>
</evidence>
<dbReference type="SMART" id="SM00382">
    <property type="entry name" value="AAA"/>
    <property type="match status" value="1"/>
</dbReference>
<evidence type="ECO:0000256" key="2">
    <source>
        <dbReference type="ARBA" id="ARBA00022448"/>
    </source>
</evidence>
<dbReference type="InterPro" id="IPR015856">
    <property type="entry name" value="ABC_transpr_CbiO/EcfA_su"/>
</dbReference>
<evidence type="ECO:0000313" key="6">
    <source>
        <dbReference type="EMBL" id="MFD2610500.1"/>
    </source>
</evidence>
<dbReference type="InterPro" id="IPR050095">
    <property type="entry name" value="ECF_ABC_transporter_ATP-bd"/>
</dbReference>
<dbReference type="InterPro" id="IPR027417">
    <property type="entry name" value="P-loop_NTPase"/>
</dbReference>
<accession>A0ABW5P5P2</accession>
<gene>
    <name evidence="6" type="ORF">ACFSR9_13810</name>
</gene>
<dbReference type="Pfam" id="PF00005">
    <property type="entry name" value="ABC_tran"/>
    <property type="match status" value="1"/>
</dbReference>
<evidence type="ECO:0000256" key="4">
    <source>
        <dbReference type="ARBA" id="ARBA00022840"/>
    </source>
</evidence>
<dbReference type="PANTHER" id="PTHR43553:SF24">
    <property type="entry name" value="ENERGY-COUPLING FACTOR TRANSPORTER ATP-BINDING PROTEIN ECFA1"/>
    <property type="match status" value="1"/>
</dbReference>
<dbReference type="PANTHER" id="PTHR43553">
    <property type="entry name" value="HEAVY METAL TRANSPORTER"/>
    <property type="match status" value="1"/>
</dbReference>
<dbReference type="GO" id="GO:0005524">
    <property type="term" value="F:ATP binding"/>
    <property type="evidence" value="ECO:0007669"/>
    <property type="project" value="UniProtKB-KW"/>
</dbReference>
<dbReference type="Proteomes" id="UP001597475">
    <property type="component" value="Unassembled WGS sequence"/>
</dbReference>
<dbReference type="SUPFAM" id="SSF52540">
    <property type="entry name" value="P-loop containing nucleoside triphosphate hydrolases"/>
    <property type="match status" value="1"/>
</dbReference>
<dbReference type="InterPro" id="IPR017871">
    <property type="entry name" value="ABC_transporter-like_CS"/>
</dbReference>
<dbReference type="CDD" id="cd03225">
    <property type="entry name" value="ABC_cobalt_CbiO_domain1"/>
    <property type="match status" value="1"/>
</dbReference>
<comment type="caution">
    <text evidence="6">The sequence shown here is derived from an EMBL/GenBank/DDBJ whole genome shotgun (WGS) entry which is preliminary data.</text>
</comment>
<protein>
    <submittedName>
        <fullName evidence="6">Energy-coupling factor ABC transporter ATP-binding protein</fullName>
    </submittedName>
</protein>
<proteinExistence type="inferred from homology"/>
<comment type="similarity">
    <text evidence="1">Belongs to the ABC transporter superfamily.</text>
</comment>
<dbReference type="InterPro" id="IPR003439">
    <property type="entry name" value="ABC_transporter-like_ATP-bd"/>
</dbReference>
<keyword evidence="2" id="KW-0813">Transport</keyword>
<dbReference type="EMBL" id="JBHUMK010000068">
    <property type="protein sequence ID" value="MFD2610500.1"/>
    <property type="molecule type" value="Genomic_DNA"/>
</dbReference>
<keyword evidence="3" id="KW-0547">Nucleotide-binding</keyword>
<evidence type="ECO:0000256" key="1">
    <source>
        <dbReference type="ARBA" id="ARBA00005417"/>
    </source>
</evidence>
<keyword evidence="7" id="KW-1185">Reference proteome</keyword>
<evidence type="ECO:0000313" key="7">
    <source>
        <dbReference type="Proteomes" id="UP001597475"/>
    </source>
</evidence>
<keyword evidence="4 6" id="KW-0067">ATP-binding</keyword>
<dbReference type="RefSeq" id="WP_386846712.1">
    <property type="nucleotide sequence ID" value="NZ_JBHUMK010000068.1"/>
</dbReference>
<reference evidence="7" key="1">
    <citation type="journal article" date="2019" name="Int. J. Syst. Evol. Microbiol.">
        <title>The Global Catalogue of Microorganisms (GCM) 10K type strain sequencing project: providing services to taxonomists for standard genome sequencing and annotation.</title>
        <authorList>
            <consortium name="The Broad Institute Genomics Platform"/>
            <consortium name="The Broad Institute Genome Sequencing Center for Infectious Disease"/>
            <person name="Wu L."/>
            <person name="Ma J."/>
        </authorList>
    </citation>
    <scope>NUCLEOTIDE SEQUENCE [LARGE SCALE GENOMIC DNA]</scope>
    <source>
        <strain evidence="7">KCTC 33842</strain>
    </source>
</reference>
<sequence length="225" mass="25142">MIELTDVALAYGERPVLNGLNLRLEERRVGVVGSNGSGKSTFARLLNGLLLPTRGRVTVDGLDTRTHAREVRRRVGFVFQNPDSQIVFPVVEEDLAFGLKPLKLPPAEQEARISAVLDRYDLGAYREHPSHHLSGGQKQLLALSGVLVMQPAYLVLDEPTTLLDLRNRLRVARAVRELPQTVVAASHDLDFLRDFDRVLVFEDGRVTVDDVPNAALSRYVERMQE</sequence>
<dbReference type="Gene3D" id="3.40.50.300">
    <property type="entry name" value="P-loop containing nucleotide triphosphate hydrolases"/>
    <property type="match status" value="1"/>
</dbReference>
<dbReference type="PROSITE" id="PS00211">
    <property type="entry name" value="ABC_TRANSPORTER_1"/>
    <property type="match status" value="1"/>
</dbReference>
<evidence type="ECO:0000256" key="3">
    <source>
        <dbReference type="ARBA" id="ARBA00022741"/>
    </source>
</evidence>
<feature type="domain" description="ABC transporter" evidence="5">
    <location>
        <begin position="2"/>
        <end position="224"/>
    </location>
</feature>
<organism evidence="6 7">
    <name type="scientific">Deinococcus taklimakanensis</name>
    <dbReference type="NCBI Taxonomy" id="536443"/>
    <lineage>
        <taxon>Bacteria</taxon>
        <taxon>Thermotogati</taxon>
        <taxon>Deinococcota</taxon>
        <taxon>Deinococci</taxon>
        <taxon>Deinococcales</taxon>
        <taxon>Deinococcaceae</taxon>
        <taxon>Deinococcus</taxon>
    </lineage>
</organism>
<dbReference type="InterPro" id="IPR003593">
    <property type="entry name" value="AAA+_ATPase"/>
</dbReference>
<dbReference type="PROSITE" id="PS50893">
    <property type="entry name" value="ABC_TRANSPORTER_2"/>
    <property type="match status" value="1"/>
</dbReference>